<dbReference type="OMA" id="ELWYGLY"/>
<dbReference type="SUPFAM" id="SSF55658">
    <property type="entry name" value="L9 N-domain-like"/>
    <property type="match status" value="1"/>
</dbReference>
<dbReference type="PANTHER" id="PTHR10642:SF26">
    <property type="entry name" value="RIBONUCLEASE H1"/>
    <property type="match status" value="1"/>
</dbReference>
<protein>
    <recommendedName>
        <fullName evidence="6 12">ribonuclease H</fullName>
        <ecNumber evidence="5 12">3.1.26.4</ecNumber>
    </recommendedName>
</protein>
<dbReference type="GO" id="GO:0043137">
    <property type="term" value="P:DNA replication, removal of RNA primer"/>
    <property type="evidence" value="ECO:0007669"/>
    <property type="project" value="TreeGrafter"/>
</dbReference>
<evidence type="ECO:0000256" key="7">
    <source>
        <dbReference type="ARBA" id="ARBA00022722"/>
    </source>
</evidence>
<comment type="catalytic activity">
    <reaction evidence="1 12">
        <text>Endonucleolytic cleavage to 5'-phosphomonoester.</text>
        <dbReference type="EC" id="3.1.26.4"/>
    </reaction>
</comment>
<dbReference type="InterPro" id="IPR036397">
    <property type="entry name" value="RNaseH_sf"/>
</dbReference>
<dbReference type="Gene3D" id="3.40.970.10">
    <property type="entry name" value="Ribonuclease H1, N-terminal domain"/>
    <property type="match status" value="1"/>
</dbReference>
<sequence>MTKRKYYVVVKGRKCGIFNTWSECESQVKGFSGAKYKSFATMEMAEEYLKEEGGTNQDNLSSGLELVNNESSSLCKRKIEESDQKISFEPSSTLHVGEINERNNNINNEVQIEPETKKVKLTQPPNYKQIYTDGCCFGNGTGNSVAGIGVWFGENDPLNFSGRLEGRIQTNQRAEIKACVIALQRLPQEYKFVELLTDSRYVIKAMTAWRFVWEKNNWRTKDNKDIQNLDLFLELIDEIKKRTKVKFTYVQGHSNIHGNEKADILAKQGASM</sequence>
<evidence type="ECO:0000256" key="12">
    <source>
        <dbReference type="PIRNR" id="PIRNR036852"/>
    </source>
</evidence>
<evidence type="ECO:0000256" key="2">
    <source>
        <dbReference type="ARBA" id="ARBA00001946"/>
    </source>
</evidence>
<evidence type="ECO:0000256" key="10">
    <source>
        <dbReference type="ARBA" id="ARBA00022801"/>
    </source>
</evidence>
<evidence type="ECO:0000256" key="1">
    <source>
        <dbReference type="ARBA" id="ARBA00000077"/>
    </source>
</evidence>
<dbReference type="CDD" id="cd09280">
    <property type="entry name" value="RNase_HI_eukaryote_like"/>
    <property type="match status" value="1"/>
</dbReference>
<keyword evidence="11 12" id="KW-0460">Magnesium</keyword>
<evidence type="ECO:0000256" key="3">
    <source>
        <dbReference type="ARBA" id="ARBA00004065"/>
    </source>
</evidence>
<keyword evidence="15" id="KW-1185">Reference proteome</keyword>
<dbReference type="InterPro" id="IPR009027">
    <property type="entry name" value="Ribosomal_bL9/RNase_H1_N"/>
</dbReference>
<accession>A0A6A5BE24</accession>
<dbReference type="GO" id="GO:0004523">
    <property type="term" value="F:RNA-DNA hybrid ribonuclease activity"/>
    <property type="evidence" value="ECO:0007669"/>
    <property type="project" value="UniProtKB-UniRule"/>
</dbReference>
<dbReference type="InterPro" id="IPR011320">
    <property type="entry name" value="RNase_H1_N"/>
</dbReference>
<dbReference type="VEuPathDB" id="AmoebaDB:NF0096590"/>
<evidence type="ECO:0000313" key="14">
    <source>
        <dbReference type="EMBL" id="KAF0976113.1"/>
    </source>
</evidence>
<dbReference type="AlphaFoldDB" id="A0A6A5BE24"/>
<comment type="caution">
    <text evidence="14">The sequence shown here is derived from an EMBL/GenBank/DDBJ whole genome shotgun (WGS) entry which is preliminary data.</text>
</comment>
<proteinExistence type="inferred from homology"/>
<feature type="domain" description="RNase H type-1" evidence="13">
    <location>
        <begin position="124"/>
        <end position="271"/>
    </location>
</feature>
<keyword evidence="9 12" id="KW-0255">Endonuclease</keyword>
<evidence type="ECO:0000256" key="11">
    <source>
        <dbReference type="ARBA" id="ARBA00022842"/>
    </source>
</evidence>
<dbReference type="PIRSF" id="PIRSF036852">
    <property type="entry name" value="Ribonuclease_H1_euk"/>
    <property type="match status" value="1"/>
</dbReference>
<dbReference type="Gene3D" id="3.30.420.10">
    <property type="entry name" value="Ribonuclease H-like superfamily/Ribonuclease H"/>
    <property type="match status" value="1"/>
</dbReference>
<comment type="function">
    <text evidence="3 12">Endonuclease that specifically degrades the RNA of RNA-DNA hybrids.</text>
</comment>
<reference evidence="14 15" key="1">
    <citation type="journal article" date="2019" name="Sci. Rep.">
        <title>Nanopore sequencing improves the draft genome of the human pathogenic amoeba Naegleria fowleri.</title>
        <authorList>
            <person name="Liechti N."/>
            <person name="Schurch N."/>
            <person name="Bruggmann R."/>
            <person name="Wittwer M."/>
        </authorList>
    </citation>
    <scope>NUCLEOTIDE SEQUENCE [LARGE SCALE GENOMIC DNA]</scope>
    <source>
        <strain evidence="14 15">ATCC 30894</strain>
    </source>
</reference>
<dbReference type="OrthoDB" id="128665at2759"/>
<keyword evidence="7 12" id="KW-0540">Nuclease</keyword>
<dbReference type="SUPFAM" id="SSF53098">
    <property type="entry name" value="Ribonuclease H-like"/>
    <property type="match status" value="1"/>
</dbReference>
<dbReference type="PANTHER" id="PTHR10642">
    <property type="entry name" value="RIBONUCLEASE H1"/>
    <property type="match status" value="1"/>
</dbReference>
<dbReference type="InterPro" id="IPR037056">
    <property type="entry name" value="RNase_H1_N_sf"/>
</dbReference>
<evidence type="ECO:0000256" key="4">
    <source>
        <dbReference type="ARBA" id="ARBA00005300"/>
    </source>
</evidence>
<dbReference type="EC" id="3.1.26.4" evidence="5 12"/>
<dbReference type="InterPro" id="IPR050092">
    <property type="entry name" value="RNase_H"/>
</dbReference>
<evidence type="ECO:0000313" key="15">
    <source>
        <dbReference type="Proteomes" id="UP000444721"/>
    </source>
</evidence>
<dbReference type="GeneID" id="68112006"/>
<comment type="similarity">
    <text evidence="4 12">Belongs to the RNase H family.</text>
</comment>
<comment type="cofactor">
    <cofactor evidence="2 12">
        <name>Mg(2+)</name>
        <dbReference type="ChEBI" id="CHEBI:18420"/>
    </cofactor>
</comment>
<dbReference type="InterPro" id="IPR017067">
    <property type="entry name" value="RNase_H1_euk"/>
</dbReference>
<dbReference type="GO" id="GO:0003676">
    <property type="term" value="F:nucleic acid binding"/>
    <property type="evidence" value="ECO:0007669"/>
    <property type="project" value="UniProtKB-UniRule"/>
</dbReference>
<dbReference type="Pfam" id="PF00075">
    <property type="entry name" value="RNase_H"/>
    <property type="match status" value="1"/>
</dbReference>
<dbReference type="InterPro" id="IPR012337">
    <property type="entry name" value="RNaseH-like_sf"/>
</dbReference>
<dbReference type="RefSeq" id="XP_044560826.1">
    <property type="nucleotide sequence ID" value="XM_044708240.1"/>
</dbReference>
<dbReference type="PROSITE" id="PS50879">
    <property type="entry name" value="RNASE_H_1"/>
    <property type="match status" value="1"/>
</dbReference>
<dbReference type="Pfam" id="PF01693">
    <property type="entry name" value="Cauli_VI"/>
    <property type="match status" value="1"/>
</dbReference>
<name>A0A6A5BE24_NAEFO</name>
<evidence type="ECO:0000256" key="5">
    <source>
        <dbReference type="ARBA" id="ARBA00012180"/>
    </source>
</evidence>
<keyword evidence="8 12" id="KW-0479">Metal-binding</keyword>
<dbReference type="EMBL" id="VFQX01000041">
    <property type="protein sequence ID" value="KAF0976113.1"/>
    <property type="molecule type" value="Genomic_DNA"/>
</dbReference>
<dbReference type="Proteomes" id="UP000444721">
    <property type="component" value="Unassembled WGS sequence"/>
</dbReference>
<dbReference type="GO" id="GO:0000287">
    <property type="term" value="F:magnesium ion binding"/>
    <property type="evidence" value="ECO:0007669"/>
    <property type="project" value="UniProtKB-UniRule"/>
</dbReference>
<evidence type="ECO:0000256" key="9">
    <source>
        <dbReference type="ARBA" id="ARBA00022759"/>
    </source>
</evidence>
<evidence type="ECO:0000256" key="6">
    <source>
        <dbReference type="ARBA" id="ARBA00017721"/>
    </source>
</evidence>
<dbReference type="FunFam" id="3.30.420.10:FF:000115">
    <property type="entry name" value="Ribonuclease H"/>
    <property type="match status" value="1"/>
</dbReference>
<evidence type="ECO:0000259" key="13">
    <source>
        <dbReference type="PROSITE" id="PS50879"/>
    </source>
</evidence>
<organism evidence="14 15">
    <name type="scientific">Naegleria fowleri</name>
    <name type="common">Brain eating amoeba</name>
    <dbReference type="NCBI Taxonomy" id="5763"/>
    <lineage>
        <taxon>Eukaryota</taxon>
        <taxon>Discoba</taxon>
        <taxon>Heterolobosea</taxon>
        <taxon>Tetramitia</taxon>
        <taxon>Eutetramitia</taxon>
        <taxon>Vahlkampfiidae</taxon>
        <taxon>Naegleria</taxon>
    </lineage>
</organism>
<dbReference type="InterPro" id="IPR002156">
    <property type="entry name" value="RNaseH_domain"/>
</dbReference>
<keyword evidence="10 12" id="KW-0378">Hydrolase</keyword>
<dbReference type="FunFam" id="3.40.970.10:FF:000002">
    <property type="entry name" value="Ribonuclease H"/>
    <property type="match status" value="1"/>
</dbReference>
<dbReference type="VEuPathDB" id="AmoebaDB:FDP41_004788"/>
<evidence type="ECO:0000256" key="8">
    <source>
        <dbReference type="ARBA" id="ARBA00022723"/>
    </source>
</evidence>
<dbReference type="VEuPathDB" id="AmoebaDB:NfTy_085300"/>
<gene>
    <name evidence="14" type="ORF">FDP41_004788</name>
</gene>